<feature type="transmembrane region" description="Helical" evidence="5">
    <location>
        <begin position="29"/>
        <end position="50"/>
    </location>
</feature>
<keyword evidence="7" id="KW-0378">Hydrolase</keyword>
<keyword evidence="8" id="KW-1185">Reference proteome</keyword>
<feature type="transmembrane region" description="Helical" evidence="5">
    <location>
        <begin position="129"/>
        <end position="150"/>
    </location>
</feature>
<dbReference type="RefSeq" id="WP_154767225.1">
    <property type="nucleotide sequence ID" value="NZ_WLYK01000001.1"/>
</dbReference>
<dbReference type="Pfam" id="PF01694">
    <property type="entry name" value="Rhomboid"/>
    <property type="match status" value="1"/>
</dbReference>
<feature type="transmembrane region" description="Helical" evidence="5">
    <location>
        <begin position="187"/>
        <end position="207"/>
    </location>
</feature>
<evidence type="ECO:0000259" key="6">
    <source>
        <dbReference type="Pfam" id="PF01694"/>
    </source>
</evidence>
<dbReference type="PANTHER" id="PTHR43731">
    <property type="entry name" value="RHOMBOID PROTEASE"/>
    <property type="match status" value="1"/>
</dbReference>
<dbReference type="Proteomes" id="UP000460221">
    <property type="component" value="Unassembled WGS sequence"/>
</dbReference>
<dbReference type="GO" id="GO:0004252">
    <property type="term" value="F:serine-type endopeptidase activity"/>
    <property type="evidence" value="ECO:0007669"/>
    <property type="project" value="InterPro"/>
</dbReference>
<evidence type="ECO:0000256" key="2">
    <source>
        <dbReference type="ARBA" id="ARBA00022692"/>
    </source>
</evidence>
<evidence type="ECO:0000313" key="8">
    <source>
        <dbReference type="Proteomes" id="UP000460221"/>
    </source>
</evidence>
<feature type="transmembrane region" description="Helical" evidence="5">
    <location>
        <begin position="157"/>
        <end position="181"/>
    </location>
</feature>
<keyword evidence="2 5" id="KW-0812">Transmembrane</keyword>
<keyword evidence="7" id="KW-0645">Protease</keyword>
<proteinExistence type="predicted"/>
<evidence type="ECO:0000313" key="7">
    <source>
        <dbReference type="EMBL" id="MTD13354.1"/>
    </source>
</evidence>
<evidence type="ECO:0000256" key="5">
    <source>
        <dbReference type="SAM" id="Phobius"/>
    </source>
</evidence>
<organism evidence="7 8">
    <name type="scientific">Nakamurella alba</name>
    <dbReference type="NCBI Taxonomy" id="2665158"/>
    <lineage>
        <taxon>Bacteria</taxon>
        <taxon>Bacillati</taxon>
        <taxon>Actinomycetota</taxon>
        <taxon>Actinomycetes</taxon>
        <taxon>Nakamurellales</taxon>
        <taxon>Nakamurellaceae</taxon>
        <taxon>Nakamurella</taxon>
    </lineage>
</organism>
<evidence type="ECO:0000256" key="3">
    <source>
        <dbReference type="ARBA" id="ARBA00022989"/>
    </source>
</evidence>
<dbReference type="Gene3D" id="1.20.1540.10">
    <property type="entry name" value="Rhomboid-like"/>
    <property type="match status" value="1"/>
</dbReference>
<dbReference type="InterPro" id="IPR022764">
    <property type="entry name" value="Peptidase_S54_rhomboid_dom"/>
</dbReference>
<sequence length="229" mass="23571">MSSLPLPSDPAPVAKAKDSSSLMPAVKPAAITVGAFAVVLVVVQVVNALMSYKLGQYGIVSRTGSGLLGIVTAPFLHGSWGHLLSNLVPLVVFGFLIMVGGVRQFVAVTILVWLISGFGVWLFGPSNAVTVGASGLVFGWLAYLVARGVFNRSVGQILLGVLLLAIWGGIFWTGIISVALSAGETGISWQGHLFGAIGGVLAAFLVAKADGPRRPKVNPAAAPQLPTGF</sequence>
<dbReference type="SUPFAM" id="SSF144091">
    <property type="entry name" value="Rhomboid-like"/>
    <property type="match status" value="1"/>
</dbReference>
<evidence type="ECO:0000256" key="4">
    <source>
        <dbReference type="ARBA" id="ARBA00023136"/>
    </source>
</evidence>
<comment type="caution">
    <text evidence="7">The sequence shown here is derived from an EMBL/GenBank/DDBJ whole genome shotgun (WGS) entry which is preliminary data.</text>
</comment>
<gene>
    <name evidence="7" type="ORF">GIS00_05260</name>
</gene>
<accession>A0A7K1FKG7</accession>
<dbReference type="EMBL" id="WLYK01000001">
    <property type="protein sequence ID" value="MTD13354.1"/>
    <property type="molecule type" value="Genomic_DNA"/>
</dbReference>
<dbReference type="PANTHER" id="PTHR43731:SF9">
    <property type="entry name" value="SLR1461 PROTEIN"/>
    <property type="match status" value="1"/>
</dbReference>
<name>A0A7K1FKG7_9ACTN</name>
<comment type="subcellular location">
    <subcellularLocation>
        <location evidence="1">Membrane</location>
        <topology evidence="1">Multi-pass membrane protein</topology>
    </subcellularLocation>
</comment>
<dbReference type="GO" id="GO:0016020">
    <property type="term" value="C:membrane"/>
    <property type="evidence" value="ECO:0007669"/>
    <property type="project" value="UniProtKB-SubCell"/>
</dbReference>
<dbReference type="GO" id="GO:0006508">
    <property type="term" value="P:proteolysis"/>
    <property type="evidence" value="ECO:0007669"/>
    <property type="project" value="UniProtKB-KW"/>
</dbReference>
<feature type="transmembrane region" description="Helical" evidence="5">
    <location>
        <begin position="105"/>
        <end position="123"/>
    </location>
</feature>
<dbReference type="AlphaFoldDB" id="A0A7K1FKG7"/>
<reference evidence="7 8" key="1">
    <citation type="submission" date="2019-11" db="EMBL/GenBank/DDBJ databases">
        <authorList>
            <person name="Jiang L.-Q."/>
        </authorList>
    </citation>
    <scope>NUCLEOTIDE SEQUENCE [LARGE SCALE GENOMIC DNA]</scope>
    <source>
        <strain evidence="7 8">YIM 132087</strain>
    </source>
</reference>
<keyword evidence="3 5" id="KW-1133">Transmembrane helix</keyword>
<protein>
    <submittedName>
        <fullName evidence="7">Rhomboid family intramembrane serine protease</fullName>
    </submittedName>
</protein>
<keyword evidence="4 5" id="KW-0472">Membrane</keyword>
<evidence type="ECO:0000256" key="1">
    <source>
        <dbReference type="ARBA" id="ARBA00004141"/>
    </source>
</evidence>
<dbReference type="InterPro" id="IPR035952">
    <property type="entry name" value="Rhomboid-like_sf"/>
</dbReference>
<dbReference type="InterPro" id="IPR050925">
    <property type="entry name" value="Rhomboid_protease_S54"/>
</dbReference>
<feature type="transmembrane region" description="Helical" evidence="5">
    <location>
        <begin position="83"/>
        <end position="100"/>
    </location>
</feature>
<feature type="domain" description="Peptidase S54 rhomboid" evidence="6">
    <location>
        <begin position="68"/>
        <end position="208"/>
    </location>
</feature>
<feature type="transmembrane region" description="Helical" evidence="5">
    <location>
        <begin position="57"/>
        <end position="77"/>
    </location>
</feature>